<reference evidence="2" key="1">
    <citation type="journal article" date="2019" name="Int. J. Syst. Evol. Microbiol.">
        <title>The Global Catalogue of Microorganisms (GCM) 10K type strain sequencing project: providing services to taxonomists for standard genome sequencing and annotation.</title>
        <authorList>
            <consortium name="The Broad Institute Genomics Platform"/>
            <consortium name="The Broad Institute Genome Sequencing Center for Infectious Disease"/>
            <person name="Wu L."/>
            <person name="Ma J."/>
        </authorList>
    </citation>
    <scope>NUCLEOTIDE SEQUENCE [LARGE SCALE GENOMIC DNA]</scope>
    <source>
        <strain evidence="2">CCUG 62414</strain>
    </source>
</reference>
<gene>
    <name evidence="1" type="ORF">ACFQ1R_14315</name>
</gene>
<protein>
    <submittedName>
        <fullName evidence="1">DUF4252 domain-containing protein</fullName>
    </submittedName>
</protein>
<dbReference type="InterPro" id="IPR025348">
    <property type="entry name" value="DUF4252"/>
</dbReference>
<organism evidence="1 2">
    <name type="scientific">Mariniflexile jejuense</name>
    <dbReference type="NCBI Taxonomy" id="1173582"/>
    <lineage>
        <taxon>Bacteria</taxon>
        <taxon>Pseudomonadati</taxon>
        <taxon>Bacteroidota</taxon>
        <taxon>Flavobacteriia</taxon>
        <taxon>Flavobacteriales</taxon>
        <taxon>Flavobacteriaceae</taxon>
        <taxon>Mariniflexile</taxon>
    </lineage>
</organism>
<dbReference type="EMBL" id="JBHTJI010000042">
    <property type="protein sequence ID" value="MFD0991278.1"/>
    <property type="molecule type" value="Genomic_DNA"/>
</dbReference>
<keyword evidence="2" id="KW-1185">Reference proteome</keyword>
<comment type="caution">
    <text evidence="1">The sequence shown here is derived from an EMBL/GenBank/DDBJ whole genome shotgun (WGS) entry which is preliminary data.</text>
</comment>
<accession>A0ABW3JP10</accession>
<evidence type="ECO:0000313" key="2">
    <source>
        <dbReference type="Proteomes" id="UP001597061"/>
    </source>
</evidence>
<proteinExistence type="predicted"/>
<dbReference type="PROSITE" id="PS51257">
    <property type="entry name" value="PROKAR_LIPOPROTEIN"/>
    <property type="match status" value="1"/>
</dbReference>
<sequence length="180" mass="20192">MNRTVKYVITILFTASFLVSCNDSGSLQRYFVDNQESKNFITQDIPITMLNIDESKLSSEQKAAYNSVKRLNFLGFKGNETNAETLKLELAKVKTILKDEKYNDLMEFSDKGNKVVVKYVGTDDVADEVIVFGSSKELGFGIVRLLGDDMSPDKMVTLVSVLQSANVDEGKVKDIMNFFK</sequence>
<name>A0ABW3JP10_9FLAO</name>
<dbReference type="RefSeq" id="WP_379926959.1">
    <property type="nucleotide sequence ID" value="NZ_JBHTJI010000042.1"/>
</dbReference>
<dbReference type="Pfam" id="PF14060">
    <property type="entry name" value="DUF4252"/>
    <property type="match status" value="1"/>
</dbReference>
<evidence type="ECO:0000313" key="1">
    <source>
        <dbReference type="EMBL" id="MFD0991278.1"/>
    </source>
</evidence>
<dbReference type="Proteomes" id="UP001597061">
    <property type="component" value="Unassembled WGS sequence"/>
</dbReference>